<comment type="function">
    <text evidence="4">Regulates the transcription of the pyrimidine nucleotide (pyr) operon in response to exogenous pyrimidines.</text>
</comment>
<name>A0A1M5LQS5_9ACTN</name>
<sequence length="224" mass="23873">MPSEHRRARTTVVGDADDRPLDPTGSPDPTGPPDPGDPPPVLTAADVARITDRMAHQIIENVARSDFDAVLLGIPTRGVPLAHRLSARILAFADVELPVGSLDITLYRDDLRLRGVRPLGETVEPDGGVDGRVVILVDDVLCSGRSCRAALDALTELGRPRSVQLATLVDRGHRELPIRADYVGKNLPTAAAQDVRVLLREIDGDDPGDAVYVDDSEAFGTGAS</sequence>
<dbReference type="InterPro" id="IPR023050">
    <property type="entry name" value="PyrR"/>
</dbReference>
<reference evidence="7 8" key="1">
    <citation type="submission" date="2016-11" db="EMBL/GenBank/DDBJ databases">
        <authorList>
            <person name="Jaros S."/>
            <person name="Januszkiewicz K."/>
            <person name="Wedrychowicz H."/>
        </authorList>
    </citation>
    <scope>NUCLEOTIDE SEQUENCE [LARGE SCALE GENOMIC DNA]</scope>
    <source>
        <strain evidence="7 8">DSM 45627</strain>
    </source>
</reference>
<dbReference type="STRING" id="1206085.SAMN05443575_2505"/>
<dbReference type="InterPro" id="IPR000836">
    <property type="entry name" value="PRTase_dom"/>
</dbReference>
<evidence type="ECO:0000259" key="6">
    <source>
        <dbReference type="Pfam" id="PF00156"/>
    </source>
</evidence>
<evidence type="ECO:0000256" key="1">
    <source>
        <dbReference type="ARBA" id="ARBA00005565"/>
    </source>
</evidence>
<keyword evidence="2 4" id="KW-0805">Transcription regulation</keyword>
<dbReference type="SUPFAM" id="SSF53271">
    <property type="entry name" value="PRTase-like"/>
    <property type="match status" value="1"/>
</dbReference>
<organism evidence="7 8">
    <name type="scientific">Jatrophihabitans endophyticus</name>
    <dbReference type="NCBI Taxonomy" id="1206085"/>
    <lineage>
        <taxon>Bacteria</taxon>
        <taxon>Bacillati</taxon>
        <taxon>Actinomycetota</taxon>
        <taxon>Actinomycetes</taxon>
        <taxon>Jatrophihabitantales</taxon>
        <taxon>Jatrophihabitantaceae</taxon>
        <taxon>Jatrophihabitans</taxon>
    </lineage>
</organism>
<feature type="short sequence motif" description="PRPP-binding" evidence="4">
    <location>
        <begin position="134"/>
        <end position="146"/>
    </location>
</feature>
<dbReference type="PANTHER" id="PTHR11608:SF0">
    <property type="entry name" value="BIFUNCTIONAL PROTEIN PYRR"/>
    <property type="match status" value="1"/>
</dbReference>
<feature type="compositionally biased region" description="Pro residues" evidence="5">
    <location>
        <begin position="29"/>
        <end position="40"/>
    </location>
</feature>
<dbReference type="GO" id="GO:0004845">
    <property type="term" value="F:uracil phosphoribosyltransferase activity"/>
    <property type="evidence" value="ECO:0007669"/>
    <property type="project" value="UniProtKB-UniRule"/>
</dbReference>
<dbReference type="RefSeq" id="WP_073390645.1">
    <property type="nucleotide sequence ID" value="NZ_FQVU01000003.1"/>
</dbReference>
<keyword evidence="4 7" id="KW-0328">Glycosyltransferase</keyword>
<dbReference type="InterPro" id="IPR029057">
    <property type="entry name" value="PRTase-like"/>
</dbReference>
<dbReference type="AlphaFoldDB" id="A0A1M5LQS5"/>
<dbReference type="Pfam" id="PF00156">
    <property type="entry name" value="Pribosyltran"/>
    <property type="match status" value="1"/>
</dbReference>
<dbReference type="Gene3D" id="3.40.50.2020">
    <property type="match status" value="1"/>
</dbReference>
<dbReference type="Proteomes" id="UP000186132">
    <property type="component" value="Unassembled WGS sequence"/>
</dbReference>
<comment type="catalytic activity">
    <reaction evidence="4">
        <text>UMP + diphosphate = 5-phospho-alpha-D-ribose 1-diphosphate + uracil</text>
        <dbReference type="Rhea" id="RHEA:13017"/>
        <dbReference type="ChEBI" id="CHEBI:17568"/>
        <dbReference type="ChEBI" id="CHEBI:33019"/>
        <dbReference type="ChEBI" id="CHEBI:57865"/>
        <dbReference type="ChEBI" id="CHEBI:58017"/>
        <dbReference type="EC" id="2.4.2.9"/>
    </reaction>
</comment>
<dbReference type="GO" id="GO:0006355">
    <property type="term" value="P:regulation of DNA-templated transcription"/>
    <property type="evidence" value="ECO:0007669"/>
    <property type="project" value="UniProtKB-UniRule"/>
</dbReference>
<proteinExistence type="inferred from homology"/>
<evidence type="ECO:0000256" key="5">
    <source>
        <dbReference type="SAM" id="MobiDB-lite"/>
    </source>
</evidence>
<dbReference type="NCBIfam" id="NF003549">
    <property type="entry name" value="PRK05205.1-5"/>
    <property type="match status" value="1"/>
</dbReference>
<evidence type="ECO:0000313" key="8">
    <source>
        <dbReference type="Proteomes" id="UP000186132"/>
    </source>
</evidence>
<evidence type="ECO:0000256" key="4">
    <source>
        <dbReference type="HAMAP-Rule" id="MF_01219"/>
    </source>
</evidence>
<comment type="function">
    <text evidence="4">Also displays a weak uracil phosphoribosyltransferase activity which is not physiologically significant.</text>
</comment>
<feature type="domain" description="Phosphoribosyltransferase" evidence="6">
    <location>
        <begin position="47"/>
        <end position="188"/>
    </location>
</feature>
<dbReference type="EC" id="2.4.2.9" evidence="4"/>
<accession>A0A1M5LQS5</accession>
<keyword evidence="4 7" id="KW-0808">Transferase</keyword>
<evidence type="ECO:0000313" key="7">
    <source>
        <dbReference type="EMBL" id="SHG66693.1"/>
    </source>
</evidence>
<evidence type="ECO:0000256" key="2">
    <source>
        <dbReference type="ARBA" id="ARBA00023015"/>
    </source>
</evidence>
<keyword evidence="3 4" id="KW-0804">Transcription</keyword>
<protein>
    <recommendedName>
        <fullName evidence="4">Bifunctional protein PyrR</fullName>
    </recommendedName>
    <domain>
        <recommendedName>
            <fullName evidence="4">Pyrimidine operon regulatory protein</fullName>
        </recommendedName>
    </domain>
    <domain>
        <recommendedName>
            <fullName evidence="4">Uracil phosphoribosyltransferase</fullName>
            <shortName evidence="4">UPRTase</shortName>
            <ecNumber evidence="4">2.4.2.9</ecNumber>
        </recommendedName>
    </domain>
</protein>
<dbReference type="CDD" id="cd06223">
    <property type="entry name" value="PRTases_typeI"/>
    <property type="match status" value="1"/>
</dbReference>
<dbReference type="NCBIfam" id="NF003547">
    <property type="entry name" value="PRK05205.1-3"/>
    <property type="match status" value="1"/>
</dbReference>
<feature type="region of interest" description="Disordered" evidence="5">
    <location>
        <begin position="1"/>
        <end position="40"/>
    </location>
</feature>
<dbReference type="PANTHER" id="PTHR11608">
    <property type="entry name" value="BIFUNCTIONAL PROTEIN PYRR"/>
    <property type="match status" value="1"/>
</dbReference>
<evidence type="ECO:0000256" key="3">
    <source>
        <dbReference type="ARBA" id="ARBA00023163"/>
    </source>
</evidence>
<keyword evidence="8" id="KW-1185">Reference proteome</keyword>
<dbReference type="EMBL" id="FQVU01000003">
    <property type="protein sequence ID" value="SHG66693.1"/>
    <property type="molecule type" value="Genomic_DNA"/>
</dbReference>
<dbReference type="InterPro" id="IPR050137">
    <property type="entry name" value="PyrR_bifunctional"/>
</dbReference>
<comment type="similarity">
    <text evidence="1 4">Belongs to the purine/pyrimidine phosphoribosyltransferase family. PyrR subfamily.</text>
</comment>
<dbReference type="FunFam" id="3.40.50.2020:FF:000020">
    <property type="entry name" value="Bifunctional protein PyrR"/>
    <property type="match status" value="1"/>
</dbReference>
<dbReference type="HAMAP" id="MF_01219">
    <property type="entry name" value="PyrR"/>
    <property type="match status" value="1"/>
</dbReference>
<gene>
    <name evidence="4" type="primary">pyrR</name>
    <name evidence="7" type="ORF">SAMN05443575_2505</name>
</gene>